<keyword evidence="3" id="KW-1185">Reference proteome</keyword>
<keyword evidence="2" id="KW-0449">Lipoprotein</keyword>
<comment type="caution">
    <text evidence="2">The sequence shown here is derived from an EMBL/GenBank/DDBJ whole genome shotgun (WGS) entry which is preliminary data.</text>
</comment>
<gene>
    <name evidence="2" type="ORF">HMPREF9371_2160</name>
</gene>
<dbReference type="AlphaFoldDB" id="G4CKM0"/>
<dbReference type="GO" id="GO:0009279">
    <property type="term" value="C:cell outer membrane"/>
    <property type="evidence" value="ECO:0007669"/>
    <property type="project" value="UniProtKB-SubCell"/>
</dbReference>
<evidence type="ECO:0000313" key="3">
    <source>
        <dbReference type="Proteomes" id="UP000003019"/>
    </source>
</evidence>
<sequence length="135" mass="14479">MDQVQYRGTMYYHYHDNQPQTADVLATYRGSDKTLAMKIDGSGDNGVRTWYLGGFGNTVRRGSSNLSVPVSDNGKVSGTLWLDNTGGRDARLKPDGHFDGGFYGTQGEVLTGKASNEGGEKWEGVIGATAAQAKP</sequence>
<dbReference type="PATRIC" id="fig|1032488.3.peg.2042"/>
<evidence type="ECO:0000313" key="2">
    <source>
        <dbReference type="EMBL" id="EGY51696.1"/>
    </source>
</evidence>
<reference evidence="2 3" key="1">
    <citation type="submission" date="2011-05" db="EMBL/GenBank/DDBJ databases">
        <authorList>
            <person name="Muzny D."/>
            <person name="Qin X."/>
            <person name="Deng J."/>
            <person name="Jiang H."/>
            <person name="Liu Y."/>
            <person name="Qu J."/>
            <person name="Song X.-Z."/>
            <person name="Zhang L."/>
            <person name="Thornton R."/>
            <person name="Coyle M."/>
            <person name="Francisco L."/>
            <person name="Jackson L."/>
            <person name="Javaid M."/>
            <person name="Korchina V."/>
            <person name="Kovar C."/>
            <person name="Mata R."/>
            <person name="Mathew T."/>
            <person name="Ngo R."/>
            <person name="Nguyen L."/>
            <person name="Nguyen N."/>
            <person name="Okwuonu G."/>
            <person name="Ongeri F."/>
            <person name="Pham C."/>
            <person name="Simmons D."/>
            <person name="Wilczek-Boney K."/>
            <person name="Hale W."/>
            <person name="Jakkamsetti A."/>
            <person name="Pham P."/>
            <person name="Ruth R."/>
            <person name="San Lucas F."/>
            <person name="Warren J."/>
            <person name="Zhang J."/>
            <person name="Zhao Z."/>
            <person name="Zhou C."/>
            <person name="Zhu D."/>
            <person name="Lee S."/>
            <person name="Bess C."/>
            <person name="Blankenburg K."/>
            <person name="Forbes L."/>
            <person name="Fu Q."/>
            <person name="Gubbala S."/>
            <person name="Hirani K."/>
            <person name="Jayaseelan J.C."/>
            <person name="Lara F."/>
            <person name="Munidasa M."/>
            <person name="Palculict T."/>
            <person name="Patil S."/>
            <person name="Pu L.-L."/>
            <person name="Saada N."/>
            <person name="Tang L."/>
            <person name="Weissenberger G."/>
            <person name="Zhu Y."/>
            <person name="Hemphill L."/>
            <person name="Shang Y."/>
            <person name="Youmans B."/>
            <person name="Ayvaz T."/>
            <person name="Ross M."/>
            <person name="Santibanez J."/>
            <person name="Aqrawi P."/>
            <person name="Gross S."/>
            <person name="Joshi V."/>
            <person name="Fowler G."/>
            <person name="Nazareth L."/>
            <person name="Reid J."/>
            <person name="Worley K."/>
            <person name="Petrosino J."/>
            <person name="Highlander S."/>
            <person name="Gibbs R."/>
        </authorList>
    </citation>
    <scope>NUCLEOTIDE SEQUENCE [LARGE SCALE GENOMIC DNA]</scope>
    <source>
        <strain evidence="2 3">871</strain>
    </source>
</reference>
<dbReference type="STRING" id="1032488.HMPREF9371_2160"/>
<dbReference type="Gene3D" id="2.40.160.90">
    <property type="match status" value="1"/>
</dbReference>
<comment type="subcellular location">
    <subcellularLocation>
        <location evidence="1">Cell outer membrane</location>
    </subcellularLocation>
</comment>
<proteinExistence type="predicted"/>
<organism evidence="2 3">
    <name type="scientific">Neisseria shayeganii 871</name>
    <dbReference type="NCBI Taxonomy" id="1032488"/>
    <lineage>
        <taxon>Bacteria</taxon>
        <taxon>Pseudomonadati</taxon>
        <taxon>Pseudomonadota</taxon>
        <taxon>Betaproteobacteria</taxon>
        <taxon>Neisseriales</taxon>
        <taxon>Neisseriaceae</taxon>
        <taxon>Neisseria</taxon>
    </lineage>
</organism>
<protein>
    <submittedName>
        <fullName evidence="2">Outer membrane lipoprotein A</fullName>
    </submittedName>
</protein>
<name>G4CKM0_9NEIS</name>
<dbReference type="InterPro" id="IPR011250">
    <property type="entry name" value="OMP/PagP_B-barrel"/>
</dbReference>
<dbReference type="EMBL" id="AGAY01000073">
    <property type="protein sequence ID" value="EGY51696.1"/>
    <property type="molecule type" value="Genomic_DNA"/>
</dbReference>
<accession>G4CKM0</accession>
<evidence type="ECO:0000256" key="1">
    <source>
        <dbReference type="ARBA" id="ARBA00004442"/>
    </source>
</evidence>
<dbReference type="Proteomes" id="UP000003019">
    <property type="component" value="Unassembled WGS sequence"/>
</dbReference>
<dbReference type="HOGENOM" id="CLU_1883536_0_0_4"/>
<dbReference type="SUPFAM" id="SSF56925">
    <property type="entry name" value="OMPA-like"/>
    <property type="match status" value="1"/>
</dbReference>